<organism evidence="1 2">
    <name type="scientific">Tanacetum coccineum</name>
    <dbReference type="NCBI Taxonomy" id="301880"/>
    <lineage>
        <taxon>Eukaryota</taxon>
        <taxon>Viridiplantae</taxon>
        <taxon>Streptophyta</taxon>
        <taxon>Embryophyta</taxon>
        <taxon>Tracheophyta</taxon>
        <taxon>Spermatophyta</taxon>
        <taxon>Magnoliopsida</taxon>
        <taxon>eudicotyledons</taxon>
        <taxon>Gunneridae</taxon>
        <taxon>Pentapetalae</taxon>
        <taxon>asterids</taxon>
        <taxon>campanulids</taxon>
        <taxon>Asterales</taxon>
        <taxon>Asteraceae</taxon>
        <taxon>Asteroideae</taxon>
        <taxon>Anthemideae</taxon>
        <taxon>Anthemidinae</taxon>
        <taxon>Tanacetum</taxon>
    </lineage>
</organism>
<dbReference type="EMBL" id="BQNB010016997">
    <property type="protein sequence ID" value="GJT58199.1"/>
    <property type="molecule type" value="Genomic_DNA"/>
</dbReference>
<accession>A0ABQ5F4Y5</accession>
<name>A0ABQ5F4Y5_9ASTR</name>
<keyword evidence="2" id="KW-1185">Reference proteome</keyword>
<sequence length="158" mass="17763">MAPEVLRDEASNESRSYQFINLISNFHHEPLALEVSRIAWEPMNSSKSIRCVYRFPIHSTLYYWDTCSGENSGGRYENQGVAALEQEASCIAEKAVIVADMEERVNRAVIPANHTARNCGEVGKIALSERNGLKGFCSSLHTLSCRLGFDWSLSNYDR</sequence>
<evidence type="ECO:0000313" key="1">
    <source>
        <dbReference type="EMBL" id="GJT58199.1"/>
    </source>
</evidence>
<reference evidence="1" key="2">
    <citation type="submission" date="2022-01" db="EMBL/GenBank/DDBJ databases">
        <authorList>
            <person name="Yamashiro T."/>
            <person name="Shiraishi A."/>
            <person name="Satake H."/>
            <person name="Nakayama K."/>
        </authorList>
    </citation>
    <scope>NUCLEOTIDE SEQUENCE</scope>
</reference>
<reference evidence="1" key="1">
    <citation type="journal article" date="2022" name="Int. J. Mol. Sci.">
        <title>Draft Genome of Tanacetum Coccineum: Genomic Comparison of Closely Related Tanacetum-Family Plants.</title>
        <authorList>
            <person name="Yamashiro T."/>
            <person name="Shiraishi A."/>
            <person name="Nakayama K."/>
            <person name="Satake H."/>
        </authorList>
    </citation>
    <scope>NUCLEOTIDE SEQUENCE</scope>
</reference>
<gene>
    <name evidence="1" type="ORF">Tco_0993253</name>
</gene>
<proteinExistence type="predicted"/>
<comment type="caution">
    <text evidence="1">The sequence shown here is derived from an EMBL/GenBank/DDBJ whole genome shotgun (WGS) entry which is preliminary data.</text>
</comment>
<protein>
    <submittedName>
        <fullName evidence="1">Uncharacterized protein</fullName>
    </submittedName>
</protein>
<evidence type="ECO:0000313" key="2">
    <source>
        <dbReference type="Proteomes" id="UP001151760"/>
    </source>
</evidence>
<dbReference type="Proteomes" id="UP001151760">
    <property type="component" value="Unassembled WGS sequence"/>
</dbReference>